<reference evidence="2" key="2">
    <citation type="submission" date="2021-02" db="EMBL/GenBank/DDBJ databases">
        <title>Aspergillus luchuensis mut. kawachii IFO 4304 genome sequence.</title>
        <authorList>
            <person name="Mori K."/>
            <person name="Kadooka C."/>
            <person name="Goto M."/>
            <person name="Futagami T."/>
        </authorList>
    </citation>
    <scope>NUCLEOTIDE SEQUENCE</scope>
    <source>
        <strain evidence="2">IFO 4308</strain>
    </source>
</reference>
<feature type="chain" id="PRO_5031375957" evidence="1">
    <location>
        <begin position="29"/>
        <end position="87"/>
    </location>
</feature>
<evidence type="ECO:0000256" key="1">
    <source>
        <dbReference type="SAM" id="SignalP"/>
    </source>
</evidence>
<proteinExistence type="predicted"/>
<feature type="signal peptide" evidence="1">
    <location>
        <begin position="1"/>
        <end position="28"/>
    </location>
</feature>
<dbReference type="RefSeq" id="XP_041539795.1">
    <property type="nucleotide sequence ID" value="XM_041685741.1"/>
</dbReference>
<protein>
    <submittedName>
        <fullName evidence="2">Uncharacterized protein</fullName>
    </submittedName>
</protein>
<keyword evidence="3" id="KW-1185">Reference proteome</keyword>
<gene>
    <name evidence="2" type="ORF">AKAW2_20969S</name>
</gene>
<dbReference type="GeneID" id="64957354"/>
<name>A0A7R7W460_ASPKA</name>
<organism evidence="2 3">
    <name type="scientific">Aspergillus kawachii</name>
    <name type="common">White koji mold</name>
    <name type="synonym">Aspergillus awamori var. kawachi</name>
    <dbReference type="NCBI Taxonomy" id="1069201"/>
    <lineage>
        <taxon>Eukaryota</taxon>
        <taxon>Fungi</taxon>
        <taxon>Dikarya</taxon>
        <taxon>Ascomycota</taxon>
        <taxon>Pezizomycotina</taxon>
        <taxon>Eurotiomycetes</taxon>
        <taxon>Eurotiomycetidae</taxon>
        <taxon>Eurotiales</taxon>
        <taxon>Aspergillaceae</taxon>
        <taxon>Aspergillus</taxon>
        <taxon>Aspergillus subgen. Circumdati</taxon>
    </lineage>
</organism>
<dbReference type="AlphaFoldDB" id="A0A7R7W460"/>
<dbReference type="EMBL" id="AP024426">
    <property type="protein sequence ID" value="BCR96029.1"/>
    <property type="molecule type" value="Genomic_DNA"/>
</dbReference>
<reference evidence="2" key="1">
    <citation type="submission" date="2021-01" db="EMBL/GenBank/DDBJ databases">
        <authorList>
            <consortium name="Aspergillus luchuensis mut. kawachii IFO 4304 genome sequencing consortium"/>
            <person name="Kazuki M."/>
            <person name="Futagami T."/>
        </authorList>
    </citation>
    <scope>NUCLEOTIDE SEQUENCE</scope>
    <source>
        <strain evidence="2">IFO 4308</strain>
    </source>
</reference>
<evidence type="ECO:0000313" key="3">
    <source>
        <dbReference type="Proteomes" id="UP000661280"/>
    </source>
</evidence>
<sequence length="87" mass="9437">MSNPYEANCITRLSALIFWASLCATTLAKKDRCSTTIPLGLPVDPEVYAMYAAFSGMDGPATMKSVEQREEILLSVTTKMSARRASG</sequence>
<dbReference type="KEGG" id="aluc:AKAW2_20969S"/>
<keyword evidence="1" id="KW-0732">Signal</keyword>
<dbReference type="Proteomes" id="UP000661280">
    <property type="component" value="Chromosome 2"/>
</dbReference>
<accession>A0A7R7W460</accession>
<evidence type="ECO:0000313" key="2">
    <source>
        <dbReference type="EMBL" id="BCR96029.1"/>
    </source>
</evidence>